<name>A0A0L0HNC6_SPIPD</name>
<organism evidence="7 8">
    <name type="scientific">Spizellomyces punctatus (strain DAOM BR117)</name>
    <dbReference type="NCBI Taxonomy" id="645134"/>
    <lineage>
        <taxon>Eukaryota</taxon>
        <taxon>Fungi</taxon>
        <taxon>Fungi incertae sedis</taxon>
        <taxon>Chytridiomycota</taxon>
        <taxon>Chytridiomycota incertae sedis</taxon>
        <taxon>Chytridiomycetes</taxon>
        <taxon>Spizellomycetales</taxon>
        <taxon>Spizellomycetaceae</taxon>
        <taxon>Spizellomyces</taxon>
    </lineage>
</organism>
<keyword evidence="5" id="KW-0653">Protein transport</keyword>
<dbReference type="VEuPathDB" id="FungiDB:SPPG_02006"/>
<dbReference type="Pfam" id="PF05529">
    <property type="entry name" value="Bap31"/>
    <property type="match status" value="1"/>
</dbReference>
<comment type="function">
    <text evidence="5">May play a role in anterograde transport of membrane proteins from the endoplasmic reticulum to the Golgi.</text>
</comment>
<evidence type="ECO:0000256" key="5">
    <source>
        <dbReference type="RuleBase" id="RU367026"/>
    </source>
</evidence>
<keyword evidence="8" id="KW-1185">Reference proteome</keyword>
<dbReference type="GO" id="GO:0070973">
    <property type="term" value="P:protein localization to endoplasmic reticulum exit site"/>
    <property type="evidence" value="ECO:0007669"/>
    <property type="project" value="UniProtKB-UniRule"/>
</dbReference>
<keyword evidence="5" id="KW-0931">ER-Golgi transport</keyword>
<dbReference type="STRING" id="645134.A0A0L0HNC6"/>
<evidence type="ECO:0000256" key="3">
    <source>
        <dbReference type="ARBA" id="ARBA00022989"/>
    </source>
</evidence>
<gene>
    <name evidence="7" type="ORF">SPPG_02006</name>
</gene>
<feature type="transmembrane region" description="Helical" evidence="5">
    <location>
        <begin position="49"/>
        <end position="66"/>
    </location>
</feature>
<dbReference type="InterPro" id="IPR008417">
    <property type="entry name" value="BAP29/BAP31"/>
</dbReference>
<dbReference type="InterPro" id="IPR040463">
    <property type="entry name" value="BAP29/BAP31_N"/>
</dbReference>
<dbReference type="eggNOG" id="KOG1962">
    <property type="taxonomic scope" value="Eukaryota"/>
</dbReference>
<evidence type="ECO:0000256" key="1">
    <source>
        <dbReference type="ARBA" id="ARBA00004141"/>
    </source>
</evidence>
<keyword evidence="5" id="KW-0256">Endoplasmic reticulum</keyword>
<dbReference type="GO" id="GO:0006888">
    <property type="term" value="P:endoplasmic reticulum to Golgi vesicle-mediated transport"/>
    <property type="evidence" value="ECO:0007669"/>
    <property type="project" value="UniProtKB-UniRule"/>
</dbReference>
<dbReference type="OrthoDB" id="2135371at2759"/>
<dbReference type="RefSeq" id="XP_016610965.1">
    <property type="nucleotide sequence ID" value="XM_016750311.1"/>
</dbReference>
<dbReference type="GO" id="GO:0005789">
    <property type="term" value="C:endoplasmic reticulum membrane"/>
    <property type="evidence" value="ECO:0007669"/>
    <property type="project" value="UniProtKB-SubCell"/>
</dbReference>
<dbReference type="PANTHER" id="PTHR12701">
    <property type="entry name" value="BCR-ASSOCIATED PROTEIN, BAP"/>
    <property type="match status" value="1"/>
</dbReference>
<keyword evidence="3 5" id="KW-1133">Transmembrane helix</keyword>
<dbReference type="InParanoid" id="A0A0L0HNC6"/>
<dbReference type="GeneID" id="27685630"/>
<keyword evidence="4 5" id="KW-0472">Membrane</keyword>
<feature type="transmembrane region" description="Helical" evidence="5">
    <location>
        <begin position="112"/>
        <end position="129"/>
    </location>
</feature>
<dbReference type="GO" id="GO:0006886">
    <property type="term" value="P:intracellular protein transport"/>
    <property type="evidence" value="ECO:0007669"/>
    <property type="project" value="UniProtKB-UniRule"/>
</dbReference>
<evidence type="ECO:0000313" key="7">
    <source>
        <dbReference type="EMBL" id="KND02926.1"/>
    </source>
</evidence>
<dbReference type="PANTHER" id="PTHR12701:SF20">
    <property type="entry name" value="ENDOPLASMIC RETICULUM TRANSMEMBRANE PROTEIN"/>
    <property type="match status" value="1"/>
</dbReference>
<evidence type="ECO:0000313" key="8">
    <source>
        <dbReference type="Proteomes" id="UP000053201"/>
    </source>
</evidence>
<accession>A0A0L0HNC6</accession>
<keyword evidence="5" id="KW-0813">Transport</keyword>
<protein>
    <recommendedName>
        <fullName evidence="5">Endoplasmic reticulum transmembrane protein</fullName>
    </recommendedName>
</protein>
<dbReference type="EMBL" id="KQ257452">
    <property type="protein sequence ID" value="KND02926.1"/>
    <property type="molecule type" value="Genomic_DNA"/>
</dbReference>
<proteinExistence type="inferred from homology"/>
<feature type="domain" description="BAP29/BAP31 transmembrane" evidence="6">
    <location>
        <begin position="1"/>
        <end position="137"/>
    </location>
</feature>
<dbReference type="AlphaFoldDB" id="A0A0L0HNC6"/>
<evidence type="ECO:0000256" key="2">
    <source>
        <dbReference type="ARBA" id="ARBA00022692"/>
    </source>
</evidence>
<comment type="similarity">
    <text evidence="5">Belongs to the BCAP29/BCAP31 family.</text>
</comment>
<sequence>MSLFNQLVYYMLLTELTFYLLTLIPLSFIPIPTRKRIMNSISTLARKDPIVWTARVIFLVMALVFWDTVTRLYRMETEVHPKEEGHHSHLDPMGMQADLQQKARRFYTQRNLYLSLFAIFMILVDYRRVKDLYLQLVYQEEIVDLKKKIRMVSGQVETLTHAAAAVDGEKLEKVISKEEVDGGGVRKRGVVVADASE</sequence>
<keyword evidence="2 5" id="KW-0812">Transmembrane</keyword>
<feature type="transmembrane region" description="Helical" evidence="5">
    <location>
        <begin position="7"/>
        <end position="29"/>
    </location>
</feature>
<dbReference type="OMA" id="MAMDYIR"/>
<dbReference type="Proteomes" id="UP000053201">
    <property type="component" value="Unassembled WGS sequence"/>
</dbReference>
<evidence type="ECO:0000256" key="4">
    <source>
        <dbReference type="ARBA" id="ARBA00023136"/>
    </source>
</evidence>
<reference evidence="7 8" key="1">
    <citation type="submission" date="2009-08" db="EMBL/GenBank/DDBJ databases">
        <title>The Genome Sequence of Spizellomyces punctatus strain DAOM BR117.</title>
        <authorList>
            <consortium name="The Broad Institute Genome Sequencing Platform"/>
            <person name="Russ C."/>
            <person name="Cuomo C."/>
            <person name="Shea T."/>
            <person name="Young S.K."/>
            <person name="Zeng Q."/>
            <person name="Koehrsen M."/>
            <person name="Haas B."/>
            <person name="Borodovsky M."/>
            <person name="Guigo R."/>
            <person name="Alvarado L."/>
            <person name="Berlin A."/>
            <person name="Bochicchio J."/>
            <person name="Borenstein D."/>
            <person name="Chapman S."/>
            <person name="Chen Z."/>
            <person name="Engels R."/>
            <person name="Freedman E."/>
            <person name="Gellesch M."/>
            <person name="Goldberg J."/>
            <person name="Griggs A."/>
            <person name="Gujja S."/>
            <person name="Heiman D."/>
            <person name="Hepburn T."/>
            <person name="Howarth C."/>
            <person name="Jen D."/>
            <person name="Larson L."/>
            <person name="Lewis B."/>
            <person name="Mehta T."/>
            <person name="Park D."/>
            <person name="Pearson M."/>
            <person name="Roberts A."/>
            <person name="Saif S."/>
            <person name="Shenoy N."/>
            <person name="Sisk P."/>
            <person name="Stolte C."/>
            <person name="Sykes S."/>
            <person name="Thomson T."/>
            <person name="Walk T."/>
            <person name="White J."/>
            <person name="Yandava C."/>
            <person name="Burger G."/>
            <person name="Gray M.W."/>
            <person name="Holland P.W.H."/>
            <person name="King N."/>
            <person name="Lang F.B.F."/>
            <person name="Roger A.J."/>
            <person name="Ruiz-Trillo I."/>
            <person name="Lander E."/>
            <person name="Nusbaum C."/>
        </authorList>
    </citation>
    <scope>NUCLEOTIDE SEQUENCE [LARGE SCALE GENOMIC DNA]</scope>
    <source>
        <strain evidence="7 8">DAOM BR117</strain>
    </source>
</reference>
<evidence type="ECO:0000259" key="6">
    <source>
        <dbReference type="Pfam" id="PF05529"/>
    </source>
</evidence>
<comment type="subcellular location">
    <subcellularLocation>
        <location evidence="5">Endoplasmic reticulum membrane</location>
        <topology evidence="5">Multi-pass membrane protein</topology>
    </subcellularLocation>
    <subcellularLocation>
        <location evidence="1">Membrane</location>
        <topology evidence="1">Multi-pass membrane protein</topology>
    </subcellularLocation>
</comment>